<dbReference type="InterPro" id="IPR049560">
    <property type="entry name" value="MeTrfase_RsmB-F_NOP2_cat"/>
</dbReference>
<keyword evidence="7 14" id="KW-0489">Methyltransferase</keyword>
<comment type="function">
    <text evidence="1">Specifically methylates the cytosine at position 967 (m5C967) of 16S rRNA.</text>
</comment>
<evidence type="ECO:0000256" key="11">
    <source>
        <dbReference type="ARBA" id="ARBA00030399"/>
    </source>
</evidence>
<dbReference type="CDD" id="cd02440">
    <property type="entry name" value="AdoMet_MTases"/>
    <property type="match status" value="1"/>
</dbReference>
<dbReference type="GO" id="GO:0005737">
    <property type="term" value="C:cytoplasm"/>
    <property type="evidence" value="ECO:0007669"/>
    <property type="project" value="UniProtKB-SubCell"/>
</dbReference>
<reference evidence="17" key="1">
    <citation type="journal article" date="2021" name="Nat. Commun.">
        <title>Connecting structure to function with the recovery of over 1000 high-quality metagenome-assembled genomes from activated sludge using long-read sequencing.</title>
        <authorList>
            <person name="Singleton C.M."/>
            <person name="Petriglieri F."/>
            <person name="Kristensen J.M."/>
            <person name="Kirkegaard R.H."/>
            <person name="Michaelsen T.Y."/>
            <person name="Andersen M.H."/>
            <person name="Kondrotaite Z."/>
            <person name="Karst S.M."/>
            <person name="Dueholm M.S."/>
            <person name="Nielsen P.H."/>
            <person name="Albertsen M."/>
        </authorList>
    </citation>
    <scope>NUCLEOTIDE SEQUENCE [LARGE SCALE GENOMIC DNA]</scope>
</reference>
<evidence type="ECO:0000313" key="16">
    <source>
        <dbReference type="EMBL" id="MBK6971737.1"/>
    </source>
</evidence>
<dbReference type="GO" id="GO:0006355">
    <property type="term" value="P:regulation of DNA-templated transcription"/>
    <property type="evidence" value="ECO:0007669"/>
    <property type="project" value="InterPro"/>
</dbReference>
<comment type="catalytic activity">
    <reaction evidence="13">
        <text>cytidine(967) in 16S rRNA + S-adenosyl-L-methionine = 5-methylcytidine(967) in 16S rRNA + S-adenosyl-L-homocysteine + H(+)</text>
        <dbReference type="Rhea" id="RHEA:42748"/>
        <dbReference type="Rhea" id="RHEA-COMP:10219"/>
        <dbReference type="Rhea" id="RHEA-COMP:10220"/>
        <dbReference type="ChEBI" id="CHEBI:15378"/>
        <dbReference type="ChEBI" id="CHEBI:57856"/>
        <dbReference type="ChEBI" id="CHEBI:59789"/>
        <dbReference type="ChEBI" id="CHEBI:74483"/>
        <dbReference type="ChEBI" id="CHEBI:82748"/>
        <dbReference type="EC" id="2.1.1.176"/>
    </reaction>
</comment>
<feature type="binding site" evidence="14">
    <location>
        <position position="270"/>
    </location>
    <ligand>
        <name>S-adenosyl-L-methionine</name>
        <dbReference type="ChEBI" id="CHEBI:59789"/>
    </ligand>
</feature>
<evidence type="ECO:0000256" key="5">
    <source>
        <dbReference type="ARBA" id="ARBA00022490"/>
    </source>
</evidence>
<comment type="caution">
    <text evidence="16">The sequence shown here is derived from an EMBL/GenBank/DDBJ whole genome shotgun (WGS) entry which is preliminary data.</text>
</comment>
<dbReference type="SUPFAM" id="SSF53335">
    <property type="entry name" value="S-adenosyl-L-methionine-dependent methyltransferases"/>
    <property type="match status" value="1"/>
</dbReference>
<keyword evidence="9 14" id="KW-0949">S-adenosyl-L-methionine</keyword>
<dbReference type="GO" id="GO:0003723">
    <property type="term" value="F:RNA binding"/>
    <property type="evidence" value="ECO:0007669"/>
    <property type="project" value="UniProtKB-UniRule"/>
</dbReference>
<dbReference type="AlphaFoldDB" id="A0A9D7HJA4"/>
<evidence type="ECO:0000256" key="2">
    <source>
        <dbReference type="ARBA" id="ARBA00004496"/>
    </source>
</evidence>
<dbReference type="InterPro" id="IPR004573">
    <property type="entry name" value="rRNA_ssu_MeTfrase_B"/>
</dbReference>
<accession>A0A9D7HJA4</accession>
<keyword evidence="6" id="KW-0698">rRNA processing</keyword>
<dbReference type="PANTHER" id="PTHR22807">
    <property type="entry name" value="NOP2 YEAST -RELATED NOL1/NOP2/FMU SUN DOMAIN-CONTAINING"/>
    <property type="match status" value="1"/>
</dbReference>
<evidence type="ECO:0000256" key="7">
    <source>
        <dbReference type="ARBA" id="ARBA00022603"/>
    </source>
</evidence>
<gene>
    <name evidence="16" type="primary">rsmB</name>
    <name evidence="16" type="ORF">IPH26_01835</name>
</gene>
<evidence type="ECO:0000313" key="17">
    <source>
        <dbReference type="Proteomes" id="UP000807785"/>
    </source>
</evidence>
<dbReference type="Gene3D" id="3.30.70.1170">
    <property type="entry name" value="Sun protein, domain 3"/>
    <property type="match status" value="1"/>
</dbReference>
<organism evidence="16 17">
    <name type="scientific">Candidatus Methylophosphatis roskildensis</name>
    <dbReference type="NCBI Taxonomy" id="2899263"/>
    <lineage>
        <taxon>Bacteria</taxon>
        <taxon>Pseudomonadati</taxon>
        <taxon>Pseudomonadota</taxon>
        <taxon>Betaproteobacteria</taxon>
        <taxon>Nitrosomonadales</taxon>
        <taxon>Sterolibacteriaceae</taxon>
        <taxon>Candidatus Methylophosphatis</taxon>
    </lineage>
</organism>
<evidence type="ECO:0000256" key="10">
    <source>
        <dbReference type="ARBA" id="ARBA00022884"/>
    </source>
</evidence>
<dbReference type="Proteomes" id="UP000807785">
    <property type="component" value="Unassembled WGS sequence"/>
</dbReference>
<evidence type="ECO:0000256" key="3">
    <source>
        <dbReference type="ARBA" id="ARBA00007494"/>
    </source>
</evidence>
<dbReference type="Gene3D" id="3.40.50.150">
    <property type="entry name" value="Vaccinia Virus protein VP39"/>
    <property type="match status" value="1"/>
</dbReference>
<dbReference type="Gene3D" id="1.10.940.10">
    <property type="entry name" value="NusB-like"/>
    <property type="match status" value="1"/>
</dbReference>
<evidence type="ECO:0000256" key="1">
    <source>
        <dbReference type="ARBA" id="ARBA00002724"/>
    </source>
</evidence>
<feature type="binding site" evidence="14">
    <location>
        <position position="296"/>
    </location>
    <ligand>
        <name>S-adenosyl-L-methionine</name>
        <dbReference type="ChEBI" id="CHEBI:59789"/>
    </ligand>
</feature>
<dbReference type="InterPro" id="IPR023267">
    <property type="entry name" value="RCMT"/>
</dbReference>
<dbReference type="NCBIfam" id="NF008149">
    <property type="entry name" value="PRK10901.1"/>
    <property type="match status" value="1"/>
</dbReference>
<sequence length="428" mass="46619">MLHAARAVESVIHGRNLDQALAAQAANVAWPAAMRGAVQDLAYSTLRDFGRGDFLLARLLARPLEAPAVRALLLIALHRLESHPGAAHTTVDQAVEAAYHLHDGAFKGLVNAVLRNVLRQAEAPFAAAEADLVARARHPRWWVETVQRELREHADAVLAAGNLHPPMALRVNPRRAELGCVLAELDAVDIVARAYGDDIPQCVMLERPVPVARLPGFAEGRVSVQDAGAQLAAPWLDVAAGQRVLDACAAPGGKTAHILELAEVELTALDFDATRAARIDANLARLGLVARVRVADCRTLDHWWDGRPFDRILADVPCTASGVARRHPDIKWLRRESDVARFAGQSRDILDALWRVLAPGGKMLFVTCSIFARENQQQVAAFCDRHADCLRVPLHGGPLSEANSQTEHLFLPTALHDGFYFALLAKRT</sequence>
<evidence type="ECO:0000256" key="13">
    <source>
        <dbReference type="ARBA" id="ARBA00047283"/>
    </source>
</evidence>
<dbReference type="PANTHER" id="PTHR22807:SF61">
    <property type="entry name" value="NOL1_NOP2_SUN FAMILY PROTEIN _ ANTITERMINATION NUSB DOMAIN-CONTAINING PROTEIN"/>
    <property type="match status" value="1"/>
</dbReference>
<dbReference type="InterPro" id="IPR054728">
    <property type="entry name" value="RsmB-like_ferredoxin"/>
</dbReference>
<evidence type="ECO:0000256" key="12">
    <source>
        <dbReference type="ARBA" id="ARBA00031088"/>
    </source>
</evidence>
<evidence type="ECO:0000256" key="8">
    <source>
        <dbReference type="ARBA" id="ARBA00022679"/>
    </source>
</evidence>
<feature type="active site" description="Nucleophile" evidence="14">
    <location>
        <position position="368"/>
    </location>
</feature>
<dbReference type="NCBIfam" id="TIGR00563">
    <property type="entry name" value="rsmB"/>
    <property type="match status" value="1"/>
</dbReference>
<evidence type="ECO:0000256" key="6">
    <source>
        <dbReference type="ARBA" id="ARBA00022552"/>
    </source>
</evidence>
<feature type="binding site" evidence="14">
    <location>
        <begin position="248"/>
        <end position="254"/>
    </location>
    <ligand>
        <name>S-adenosyl-L-methionine</name>
        <dbReference type="ChEBI" id="CHEBI:59789"/>
    </ligand>
</feature>
<name>A0A9D7HJA4_9PROT</name>
<dbReference type="EMBL" id="JADJEV010000001">
    <property type="protein sequence ID" value="MBK6971737.1"/>
    <property type="molecule type" value="Genomic_DNA"/>
</dbReference>
<dbReference type="PROSITE" id="PS51686">
    <property type="entry name" value="SAM_MT_RSMB_NOP"/>
    <property type="match status" value="1"/>
</dbReference>
<feature type="domain" description="SAM-dependent MTase RsmB/NOP-type" evidence="15">
    <location>
        <begin position="157"/>
        <end position="427"/>
    </location>
</feature>
<dbReference type="InterPro" id="IPR001678">
    <property type="entry name" value="MeTrfase_RsmB-F_NOP2_dom"/>
</dbReference>
<evidence type="ECO:0000256" key="14">
    <source>
        <dbReference type="PROSITE-ProRule" id="PRU01023"/>
    </source>
</evidence>
<dbReference type="Pfam" id="PF01189">
    <property type="entry name" value="Methyltr_RsmB-F"/>
    <property type="match status" value="1"/>
</dbReference>
<dbReference type="InterPro" id="IPR029063">
    <property type="entry name" value="SAM-dependent_MTases_sf"/>
</dbReference>
<proteinExistence type="inferred from homology"/>
<keyword evidence="5" id="KW-0963">Cytoplasm</keyword>
<dbReference type="Pfam" id="PF01029">
    <property type="entry name" value="NusB"/>
    <property type="match status" value="1"/>
</dbReference>
<dbReference type="Pfam" id="PF22458">
    <property type="entry name" value="RsmF-B_ferredox"/>
    <property type="match status" value="1"/>
</dbReference>
<keyword evidence="10 14" id="KW-0694">RNA-binding</keyword>
<dbReference type="PRINTS" id="PR02008">
    <property type="entry name" value="RCMTFAMILY"/>
</dbReference>
<dbReference type="GO" id="GO:0008649">
    <property type="term" value="F:rRNA methyltransferase activity"/>
    <property type="evidence" value="ECO:0007669"/>
    <property type="project" value="InterPro"/>
</dbReference>
<dbReference type="InterPro" id="IPR018314">
    <property type="entry name" value="RsmB/NOL1/NOP2-like_CS"/>
</dbReference>
<evidence type="ECO:0000256" key="9">
    <source>
        <dbReference type="ARBA" id="ARBA00022691"/>
    </source>
</evidence>
<keyword evidence="8 14" id="KW-0808">Transferase</keyword>
<dbReference type="PROSITE" id="PS01153">
    <property type="entry name" value="NOL1_NOP2_SUN"/>
    <property type="match status" value="1"/>
</dbReference>
<protein>
    <recommendedName>
        <fullName evidence="4">16S rRNA (cytosine(967)-C(5))-methyltransferase</fullName>
        <ecNumber evidence="4">2.1.1.176</ecNumber>
    </recommendedName>
    <alternativeName>
        <fullName evidence="11">16S rRNA m5C967 methyltransferase</fullName>
    </alternativeName>
    <alternativeName>
        <fullName evidence="12">rRNA (cytosine-C(5)-)-methyltransferase RsmB</fullName>
    </alternativeName>
</protein>
<feature type="binding site" evidence="14">
    <location>
        <position position="315"/>
    </location>
    <ligand>
        <name>S-adenosyl-L-methionine</name>
        <dbReference type="ChEBI" id="CHEBI:59789"/>
    </ligand>
</feature>
<comment type="similarity">
    <text evidence="3 14">Belongs to the class I-like SAM-binding methyltransferase superfamily. RsmB/NOP family.</text>
</comment>
<dbReference type="InterPro" id="IPR035926">
    <property type="entry name" value="NusB-like_sf"/>
</dbReference>
<comment type="subcellular location">
    <subcellularLocation>
        <location evidence="2">Cytoplasm</location>
    </subcellularLocation>
</comment>
<dbReference type="InterPro" id="IPR006027">
    <property type="entry name" value="NusB_RsmB_TIM44"/>
</dbReference>
<evidence type="ECO:0000256" key="4">
    <source>
        <dbReference type="ARBA" id="ARBA00012140"/>
    </source>
</evidence>
<evidence type="ECO:0000259" key="15">
    <source>
        <dbReference type="PROSITE" id="PS51686"/>
    </source>
</evidence>
<dbReference type="SUPFAM" id="SSF48013">
    <property type="entry name" value="NusB-like"/>
    <property type="match status" value="1"/>
</dbReference>
<dbReference type="EC" id="2.1.1.176" evidence="4"/>